<gene>
    <name evidence="3" type="ORF">NMYAN_110005</name>
    <name evidence="4" type="ORF">SAMN05421880_1538</name>
</gene>
<organism evidence="4 5">
    <name type="scientific">Nitrosomonas nitrosa</name>
    <dbReference type="NCBI Taxonomy" id="52442"/>
    <lineage>
        <taxon>Bacteria</taxon>
        <taxon>Pseudomonadati</taxon>
        <taxon>Pseudomonadota</taxon>
        <taxon>Betaproteobacteria</taxon>
        <taxon>Nitrosomonadales</taxon>
        <taxon>Nitrosomonadaceae</taxon>
        <taxon>Nitrosomonas</taxon>
    </lineage>
</organism>
<evidence type="ECO:0000256" key="1">
    <source>
        <dbReference type="ARBA" id="ARBA00009981"/>
    </source>
</evidence>
<dbReference type="NCBIfam" id="TIGR01552">
    <property type="entry name" value="phd_fam"/>
    <property type="match status" value="1"/>
</dbReference>
<evidence type="ECO:0000313" key="3">
    <source>
        <dbReference type="EMBL" id="CAE6490824.1"/>
    </source>
</evidence>
<comment type="function">
    <text evidence="2">Antitoxin component of a type II toxin-antitoxin (TA) system.</text>
</comment>
<protein>
    <recommendedName>
        <fullName evidence="2">Antitoxin</fullName>
    </recommendedName>
</protein>
<evidence type="ECO:0000256" key="2">
    <source>
        <dbReference type="RuleBase" id="RU362080"/>
    </source>
</evidence>
<dbReference type="InterPro" id="IPR006442">
    <property type="entry name" value="Antitoxin_Phd/YefM"/>
</dbReference>
<dbReference type="STRING" id="52442.SAMN05421880_1538"/>
<name>A0A1I4US60_9PROT</name>
<dbReference type="Gene3D" id="3.40.1620.10">
    <property type="entry name" value="YefM-like domain"/>
    <property type="match status" value="1"/>
</dbReference>
<dbReference type="EMBL" id="FOUF01000053">
    <property type="protein sequence ID" value="SFM91792.1"/>
    <property type="molecule type" value="Genomic_DNA"/>
</dbReference>
<proteinExistence type="inferred from homology"/>
<comment type="similarity">
    <text evidence="1 2">Belongs to the phD/YefM antitoxin family.</text>
</comment>
<dbReference type="AlphaFoldDB" id="A0A1I4US60"/>
<reference evidence="4 5" key="1">
    <citation type="submission" date="2016-10" db="EMBL/GenBank/DDBJ databases">
        <authorList>
            <person name="de Groot N.N."/>
        </authorList>
    </citation>
    <scope>NUCLEOTIDE SEQUENCE [LARGE SCALE GENOMIC DNA]</scope>
    <source>
        <strain evidence="4 5">Nm146</strain>
    </source>
</reference>
<sequence length="76" mass="8378">MVTIASTEAKTHFGALLDTAQRTPVIIEKKGRPIAVLISEHEYAAFQQFKLKALKADLKAGIEQADQEILLDIETV</sequence>
<evidence type="ECO:0000313" key="5">
    <source>
        <dbReference type="Proteomes" id="UP000199561"/>
    </source>
</evidence>
<accession>A0A1I4US60</accession>
<dbReference type="Proteomes" id="UP000601736">
    <property type="component" value="Unassembled WGS sequence"/>
</dbReference>
<dbReference type="RefSeq" id="WP_090672603.1">
    <property type="nucleotide sequence ID" value="NZ_CAJNAP010000003.1"/>
</dbReference>
<dbReference type="Proteomes" id="UP000199561">
    <property type="component" value="Unassembled WGS sequence"/>
</dbReference>
<evidence type="ECO:0000313" key="4">
    <source>
        <dbReference type="EMBL" id="SFM91792.1"/>
    </source>
</evidence>
<dbReference type="Pfam" id="PF02604">
    <property type="entry name" value="PhdYeFM_antitox"/>
    <property type="match status" value="1"/>
</dbReference>
<keyword evidence="5" id="KW-1185">Reference proteome</keyword>
<reference evidence="3" key="2">
    <citation type="submission" date="2021-02" db="EMBL/GenBank/DDBJ databases">
        <authorList>
            <person name="Han P."/>
        </authorList>
    </citation>
    <scope>NUCLEOTIDE SEQUENCE</scope>
    <source>
        <strain evidence="3">Nitrosomonas nitrosa 18-3D</strain>
    </source>
</reference>
<dbReference type="EMBL" id="CAJNAP010000003">
    <property type="protein sequence ID" value="CAE6490824.1"/>
    <property type="molecule type" value="Genomic_DNA"/>
</dbReference>
<dbReference type="SUPFAM" id="SSF143120">
    <property type="entry name" value="YefM-like"/>
    <property type="match status" value="1"/>
</dbReference>
<dbReference type="InterPro" id="IPR036165">
    <property type="entry name" value="YefM-like_sf"/>
</dbReference>